<evidence type="ECO:0000256" key="10">
    <source>
        <dbReference type="ARBA" id="ARBA00023054"/>
    </source>
</evidence>
<accession>A0A8S1JZT8</accession>
<dbReference type="AlphaFoldDB" id="A0A8S1JZT8"/>
<comment type="similarity">
    <text evidence="2">Belongs to the TMCO1 family.</text>
</comment>
<evidence type="ECO:0008006" key="18">
    <source>
        <dbReference type="Google" id="ProtNLM"/>
    </source>
</evidence>
<dbReference type="GO" id="GO:0032469">
    <property type="term" value="P:endoplasmic reticulum calcium ion homeostasis"/>
    <property type="evidence" value="ECO:0007669"/>
    <property type="project" value="InterPro"/>
</dbReference>
<evidence type="ECO:0000256" key="7">
    <source>
        <dbReference type="ARBA" id="ARBA00022824"/>
    </source>
</evidence>
<dbReference type="PANTHER" id="PTHR20917">
    <property type="entry name" value="PNAS-RELATED"/>
    <property type="match status" value="1"/>
</dbReference>
<comment type="subcellular location">
    <subcellularLocation>
        <location evidence="1">Endoplasmic reticulum membrane</location>
        <topology evidence="1">Multi-pass membrane protein</topology>
    </subcellularLocation>
</comment>
<keyword evidence="4" id="KW-0109">Calcium transport</keyword>
<keyword evidence="10 14" id="KW-0175">Coiled coil</keyword>
<dbReference type="OMA" id="CSISIRM"/>
<dbReference type="GO" id="GO:0005789">
    <property type="term" value="C:endoplasmic reticulum membrane"/>
    <property type="evidence" value="ECO:0007669"/>
    <property type="project" value="UniProtKB-SubCell"/>
</dbReference>
<dbReference type="SMART" id="SM01415">
    <property type="entry name" value="DUF106"/>
    <property type="match status" value="1"/>
</dbReference>
<evidence type="ECO:0000256" key="1">
    <source>
        <dbReference type="ARBA" id="ARBA00004477"/>
    </source>
</evidence>
<feature type="transmembrane region" description="Helical" evidence="15">
    <location>
        <begin position="9"/>
        <end position="30"/>
    </location>
</feature>
<protein>
    <recommendedName>
        <fullName evidence="18">CLAC channel</fullName>
    </recommendedName>
</protein>
<keyword evidence="6 15" id="KW-0812">Transmembrane</keyword>
<dbReference type="InterPro" id="IPR002809">
    <property type="entry name" value="EMC3/TMCO1"/>
</dbReference>
<dbReference type="InterPro" id="IPR008559">
    <property type="entry name" value="TMCO1"/>
</dbReference>
<evidence type="ECO:0000256" key="11">
    <source>
        <dbReference type="ARBA" id="ARBA00023065"/>
    </source>
</evidence>
<reference evidence="16" key="1">
    <citation type="submission" date="2021-01" db="EMBL/GenBank/DDBJ databases">
        <authorList>
            <consortium name="Genoscope - CEA"/>
            <person name="William W."/>
        </authorList>
    </citation>
    <scope>NUCLEOTIDE SEQUENCE</scope>
</reference>
<evidence type="ECO:0000256" key="8">
    <source>
        <dbReference type="ARBA" id="ARBA00022837"/>
    </source>
</evidence>
<evidence type="ECO:0000256" key="12">
    <source>
        <dbReference type="ARBA" id="ARBA00023136"/>
    </source>
</evidence>
<keyword evidence="9 15" id="KW-1133">Transmembrane helix</keyword>
<dbReference type="Pfam" id="PF01956">
    <property type="entry name" value="EMC3_TMCO1"/>
    <property type="match status" value="1"/>
</dbReference>
<dbReference type="Proteomes" id="UP000688137">
    <property type="component" value="Unassembled WGS sequence"/>
</dbReference>
<feature type="transmembrane region" description="Helical" evidence="15">
    <location>
        <begin position="89"/>
        <end position="110"/>
    </location>
</feature>
<gene>
    <name evidence="16" type="ORF">PPRIM_AZ9-3.1.T0130013</name>
</gene>
<feature type="coiled-coil region" evidence="14">
    <location>
        <begin position="36"/>
        <end position="83"/>
    </location>
</feature>
<evidence type="ECO:0000256" key="4">
    <source>
        <dbReference type="ARBA" id="ARBA00022568"/>
    </source>
</evidence>
<evidence type="ECO:0000256" key="2">
    <source>
        <dbReference type="ARBA" id="ARBA00006537"/>
    </source>
</evidence>
<evidence type="ECO:0000313" key="16">
    <source>
        <dbReference type="EMBL" id="CAD8048634.1"/>
    </source>
</evidence>
<dbReference type="PANTHER" id="PTHR20917:SF0">
    <property type="entry name" value="CALCIUM LOAD-ACTIVATED CALCIUM CHANNEL"/>
    <property type="match status" value="1"/>
</dbReference>
<evidence type="ECO:0000256" key="9">
    <source>
        <dbReference type="ARBA" id="ARBA00022989"/>
    </source>
</evidence>
<sequence>MDINIGETLFIIVGAAISISVGELVSWFLVYRNADYKDLVSRIETAVAKYNKEKEQFVKETNAKNQEKRLSQIESQIKGLNYEMTFKKMISNAAVAILSIVTINSIGNYYSGIVVAKLPFEPFWILQQITHRGLNGEDLTDCSYIFIYILSALIFKSNIQKIFGLEGPKMPFGPGGPQPSLFKQ</sequence>
<keyword evidence="5" id="KW-0107">Calcium channel</keyword>
<evidence type="ECO:0000256" key="5">
    <source>
        <dbReference type="ARBA" id="ARBA00022673"/>
    </source>
</evidence>
<dbReference type="GO" id="GO:0005262">
    <property type="term" value="F:calcium channel activity"/>
    <property type="evidence" value="ECO:0007669"/>
    <property type="project" value="UniProtKB-KW"/>
</dbReference>
<name>A0A8S1JZT8_PARPR</name>
<evidence type="ECO:0000256" key="13">
    <source>
        <dbReference type="ARBA" id="ARBA00023303"/>
    </source>
</evidence>
<evidence type="ECO:0000256" key="15">
    <source>
        <dbReference type="SAM" id="Phobius"/>
    </source>
</evidence>
<keyword evidence="12 15" id="KW-0472">Membrane</keyword>
<proteinExistence type="inferred from homology"/>
<keyword evidence="8" id="KW-0106">Calcium</keyword>
<evidence type="ECO:0000256" key="6">
    <source>
        <dbReference type="ARBA" id="ARBA00022692"/>
    </source>
</evidence>
<comment type="caution">
    <text evidence="16">The sequence shown here is derived from an EMBL/GenBank/DDBJ whole genome shotgun (WGS) entry which is preliminary data.</text>
</comment>
<keyword evidence="7" id="KW-0256">Endoplasmic reticulum</keyword>
<keyword evidence="3" id="KW-0813">Transport</keyword>
<evidence type="ECO:0000313" key="17">
    <source>
        <dbReference type="Proteomes" id="UP000688137"/>
    </source>
</evidence>
<keyword evidence="13" id="KW-0407">Ion channel</keyword>
<organism evidence="16 17">
    <name type="scientific">Paramecium primaurelia</name>
    <dbReference type="NCBI Taxonomy" id="5886"/>
    <lineage>
        <taxon>Eukaryota</taxon>
        <taxon>Sar</taxon>
        <taxon>Alveolata</taxon>
        <taxon>Ciliophora</taxon>
        <taxon>Intramacronucleata</taxon>
        <taxon>Oligohymenophorea</taxon>
        <taxon>Peniculida</taxon>
        <taxon>Parameciidae</taxon>
        <taxon>Paramecium</taxon>
    </lineage>
</organism>
<evidence type="ECO:0000256" key="14">
    <source>
        <dbReference type="SAM" id="Coils"/>
    </source>
</evidence>
<evidence type="ECO:0000256" key="3">
    <source>
        <dbReference type="ARBA" id="ARBA00022448"/>
    </source>
</evidence>
<dbReference type="EMBL" id="CAJJDM010000010">
    <property type="protein sequence ID" value="CAD8048634.1"/>
    <property type="molecule type" value="Genomic_DNA"/>
</dbReference>
<keyword evidence="17" id="KW-1185">Reference proteome</keyword>
<keyword evidence="11" id="KW-0406">Ion transport</keyword>